<dbReference type="Pfam" id="PF00840">
    <property type="entry name" value="Glyco_hydro_7"/>
    <property type="match status" value="1"/>
</dbReference>
<evidence type="ECO:0000313" key="12">
    <source>
        <dbReference type="Proteomes" id="UP000813444"/>
    </source>
</evidence>
<keyword evidence="6" id="KW-0119">Carbohydrate metabolism</keyword>
<keyword evidence="7 9" id="KW-0326">Glycosidase</keyword>
<keyword evidence="4 9" id="KW-0378">Hydrolase</keyword>
<dbReference type="PANTHER" id="PTHR33753">
    <property type="entry name" value="1,4-BETA-D-GLUCAN CELLOBIOHYDROLASE B"/>
    <property type="match status" value="1"/>
</dbReference>
<organism evidence="11 12">
    <name type="scientific">Stachybotrys elegans</name>
    <dbReference type="NCBI Taxonomy" id="80388"/>
    <lineage>
        <taxon>Eukaryota</taxon>
        <taxon>Fungi</taxon>
        <taxon>Dikarya</taxon>
        <taxon>Ascomycota</taxon>
        <taxon>Pezizomycotina</taxon>
        <taxon>Sordariomycetes</taxon>
        <taxon>Hypocreomycetidae</taxon>
        <taxon>Hypocreales</taxon>
        <taxon>Stachybotryaceae</taxon>
        <taxon>Stachybotrys</taxon>
    </lineage>
</organism>
<dbReference type="InterPro" id="IPR037019">
    <property type="entry name" value="Glyco_hydro_7_sf"/>
</dbReference>
<evidence type="ECO:0000313" key="11">
    <source>
        <dbReference type="EMBL" id="KAH7325701.1"/>
    </source>
</evidence>
<comment type="similarity">
    <text evidence="2 9">Belongs to the glycosyl hydrolase 7 (cellulase C) family.</text>
</comment>
<dbReference type="EC" id="3.2.1.-" evidence="9"/>
<keyword evidence="3 10" id="KW-0732">Signal</keyword>
<gene>
    <name evidence="11" type="ORF">B0I35DRAFT_386787</name>
</gene>
<dbReference type="InterPro" id="IPR013320">
    <property type="entry name" value="ConA-like_dom_sf"/>
</dbReference>
<feature type="chain" id="PRO_5035425464" description="Glucanase" evidence="10">
    <location>
        <begin position="16"/>
        <end position="446"/>
    </location>
</feature>
<evidence type="ECO:0000256" key="1">
    <source>
        <dbReference type="ARBA" id="ARBA00001641"/>
    </source>
</evidence>
<evidence type="ECO:0000256" key="3">
    <source>
        <dbReference type="ARBA" id="ARBA00022729"/>
    </source>
</evidence>
<proteinExistence type="inferred from homology"/>
<dbReference type="Gene3D" id="2.70.100.10">
    <property type="entry name" value="Glycoside hydrolase, family 7, domain"/>
    <property type="match status" value="1"/>
</dbReference>
<keyword evidence="12" id="KW-1185">Reference proteome</keyword>
<dbReference type="EMBL" id="JAGPNK010000002">
    <property type="protein sequence ID" value="KAH7325701.1"/>
    <property type="molecule type" value="Genomic_DNA"/>
</dbReference>
<evidence type="ECO:0000256" key="4">
    <source>
        <dbReference type="ARBA" id="ARBA00022801"/>
    </source>
</evidence>
<sequence>MSSLLAVLLAGSVAAQKVGDLEPELHPKLSWKKCNLEQGCETVQGEITIDSNWRWLRDVNGYNGCIEGGQWLDDICSSNQDCTENCALEGATYEGTYGIRTNGHQLSMRYFTPHPFSYSVNSRVFLMDTEETYQMFTLMGNEIAVDVDLSTVECGINSALYFVAMEADGGKASYPTNKAGAKYGTGYCDANCPRSNRFNGGQANFEGWVKSPTDDFNGDGNYGACCAEFDVLNSNAHSYSLVSKPCIDVGYEVCKGDDCSYNTGTDAHWRVTCDNSGCDYSPYRLGLTDFYGRGKIVDTNKNFTVVTRFEETGVTQFFLQDGKRIEVPAPADPEIADTSGLTEDYCFNKPYAFGEYDRFNELGGFFKHNEALRRPMVLAMAITDDHWRHNLWLDSQWPLDSTGPGTQRGPCIPENNDPLVTKAWWRRATVVWSNIRFGPVGSTVDV</sequence>
<evidence type="ECO:0000256" key="2">
    <source>
        <dbReference type="ARBA" id="ARBA00006044"/>
    </source>
</evidence>
<dbReference type="AlphaFoldDB" id="A0A8K0SYT0"/>
<dbReference type="SUPFAM" id="SSF49899">
    <property type="entry name" value="Concanavalin A-like lectins/glucanases"/>
    <property type="match status" value="1"/>
</dbReference>
<keyword evidence="8 9" id="KW-0624">Polysaccharide degradation</keyword>
<evidence type="ECO:0000256" key="6">
    <source>
        <dbReference type="ARBA" id="ARBA00023277"/>
    </source>
</evidence>
<accession>A0A8K0SYT0</accession>
<reference evidence="11" key="1">
    <citation type="journal article" date="2021" name="Nat. Commun.">
        <title>Genetic determinants of endophytism in the Arabidopsis root mycobiome.</title>
        <authorList>
            <person name="Mesny F."/>
            <person name="Miyauchi S."/>
            <person name="Thiergart T."/>
            <person name="Pickel B."/>
            <person name="Atanasova L."/>
            <person name="Karlsson M."/>
            <person name="Huettel B."/>
            <person name="Barry K.W."/>
            <person name="Haridas S."/>
            <person name="Chen C."/>
            <person name="Bauer D."/>
            <person name="Andreopoulos W."/>
            <person name="Pangilinan J."/>
            <person name="LaButti K."/>
            <person name="Riley R."/>
            <person name="Lipzen A."/>
            <person name="Clum A."/>
            <person name="Drula E."/>
            <person name="Henrissat B."/>
            <person name="Kohler A."/>
            <person name="Grigoriev I.V."/>
            <person name="Martin F.M."/>
            <person name="Hacquard S."/>
        </authorList>
    </citation>
    <scope>NUCLEOTIDE SEQUENCE</scope>
    <source>
        <strain evidence="11">MPI-CAGE-CH-0235</strain>
    </source>
</reference>
<dbReference type="GO" id="GO:0030245">
    <property type="term" value="P:cellulose catabolic process"/>
    <property type="evidence" value="ECO:0007669"/>
    <property type="project" value="UniProtKB-KW"/>
</dbReference>
<evidence type="ECO:0000256" key="5">
    <source>
        <dbReference type="ARBA" id="ARBA00023001"/>
    </source>
</evidence>
<dbReference type="OrthoDB" id="4563100at2759"/>
<dbReference type="CDD" id="cd07999">
    <property type="entry name" value="GH7_CBH_EG"/>
    <property type="match status" value="1"/>
</dbReference>
<comment type="catalytic activity">
    <reaction evidence="1">
        <text>Hydrolysis of (1-&gt;4)-beta-D-glucosidic linkages in cellulose and cellotetraose, releasing cellobiose from the non-reducing ends of the chains.</text>
        <dbReference type="EC" id="3.2.1.91"/>
    </reaction>
</comment>
<keyword evidence="5 9" id="KW-0136">Cellulose degradation</keyword>
<dbReference type="GO" id="GO:0016162">
    <property type="term" value="F:cellulose 1,4-beta-cellobiosidase activity"/>
    <property type="evidence" value="ECO:0007669"/>
    <property type="project" value="UniProtKB-EC"/>
</dbReference>
<evidence type="ECO:0000256" key="8">
    <source>
        <dbReference type="ARBA" id="ARBA00023326"/>
    </source>
</evidence>
<name>A0A8K0SYT0_9HYPO</name>
<dbReference type="Proteomes" id="UP000813444">
    <property type="component" value="Unassembled WGS sequence"/>
</dbReference>
<evidence type="ECO:0000256" key="10">
    <source>
        <dbReference type="SAM" id="SignalP"/>
    </source>
</evidence>
<evidence type="ECO:0000256" key="9">
    <source>
        <dbReference type="RuleBase" id="RU361164"/>
    </source>
</evidence>
<evidence type="ECO:0000256" key="7">
    <source>
        <dbReference type="ARBA" id="ARBA00023295"/>
    </source>
</evidence>
<dbReference type="PANTHER" id="PTHR33753:SF2">
    <property type="entry name" value="GLYCOSIDE HYDROLASE FAMILY 7 PROTEIN"/>
    <property type="match status" value="1"/>
</dbReference>
<dbReference type="InterPro" id="IPR001722">
    <property type="entry name" value="Glyco_hydro_7"/>
</dbReference>
<feature type="signal peptide" evidence="10">
    <location>
        <begin position="1"/>
        <end position="15"/>
    </location>
</feature>
<comment type="caution">
    <text evidence="11">The sequence shown here is derived from an EMBL/GenBank/DDBJ whole genome shotgun (WGS) entry which is preliminary data.</text>
</comment>
<protein>
    <recommendedName>
        <fullName evidence="9">Glucanase</fullName>
        <ecNumber evidence="9">3.2.1.-</ecNumber>
    </recommendedName>
</protein>
<dbReference type="PRINTS" id="PR00734">
    <property type="entry name" value="GLHYDRLASE7"/>
</dbReference>